<dbReference type="EMBL" id="PJQM01007834">
    <property type="protein sequence ID" value="RCH77668.1"/>
    <property type="molecule type" value="Genomic_DNA"/>
</dbReference>
<proteinExistence type="predicted"/>
<feature type="non-terminal residue" evidence="1">
    <location>
        <position position="62"/>
    </location>
</feature>
<organism evidence="1 2">
    <name type="scientific">Rhizopus stolonifer</name>
    <name type="common">Rhizopus nigricans</name>
    <dbReference type="NCBI Taxonomy" id="4846"/>
    <lineage>
        <taxon>Eukaryota</taxon>
        <taxon>Fungi</taxon>
        <taxon>Fungi incertae sedis</taxon>
        <taxon>Mucoromycota</taxon>
        <taxon>Mucoromycotina</taxon>
        <taxon>Mucoromycetes</taxon>
        <taxon>Mucorales</taxon>
        <taxon>Mucorineae</taxon>
        <taxon>Rhizopodaceae</taxon>
        <taxon>Rhizopus</taxon>
    </lineage>
</organism>
<dbReference type="OrthoDB" id="2270879at2759"/>
<evidence type="ECO:0000313" key="2">
    <source>
        <dbReference type="Proteomes" id="UP000253551"/>
    </source>
</evidence>
<name>A0A367IJ33_RHIST</name>
<sequence length="62" mass="7328">MEEISKELTLEATNRKYNVYSGKKKAVFYYFNRVKLWKAAASGRKAEVEVRTAQKWANRLKE</sequence>
<comment type="caution">
    <text evidence="1">The sequence shown here is derived from an EMBL/GenBank/DDBJ whole genome shotgun (WGS) entry which is preliminary data.</text>
</comment>
<protein>
    <submittedName>
        <fullName evidence="1">Uncharacterized protein</fullName>
    </submittedName>
</protein>
<dbReference type="AlphaFoldDB" id="A0A367IJ33"/>
<keyword evidence="2" id="KW-1185">Reference proteome</keyword>
<evidence type="ECO:0000313" key="1">
    <source>
        <dbReference type="EMBL" id="RCH77668.1"/>
    </source>
</evidence>
<gene>
    <name evidence="1" type="ORF">CU098_007097</name>
</gene>
<accession>A0A367IJ33</accession>
<dbReference type="Proteomes" id="UP000253551">
    <property type="component" value="Unassembled WGS sequence"/>
</dbReference>
<reference evidence="1 2" key="1">
    <citation type="journal article" date="2018" name="G3 (Bethesda)">
        <title>Phylogenetic and Phylogenomic Definition of Rhizopus Species.</title>
        <authorList>
            <person name="Gryganskyi A.P."/>
            <person name="Golan J."/>
            <person name="Dolatabadi S."/>
            <person name="Mondo S."/>
            <person name="Robb S."/>
            <person name="Idnurm A."/>
            <person name="Muszewska A."/>
            <person name="Steczkiewicz K."/>
            <person name="Masonjones S."/>
            <person name="Liao H.L."/>
            <person name="Gajdeczka M.T."/>
            <person name="Anike F."/>
            <person name="Vuek A."/>
            <person name="Anishchenko I.M."/>
            <person name="Voigt K."/>
            <person name="de Hoog G.S."/>
            <person name="Smith M.E."/>
            <person name="Heitman J."/>
            <person name="Vilgalys R."/>
            <person name="Stajich J.E."/>
        </authorList>
    </citation>
    <scope>NUCLEOTIDE SEQUENCE [LARGE SCALE GENOMIC DNA]</scope>
    <source>
        <strain evidence="1 2">LSU 92-RS-03</strain>
    </source>
</reference>